<evidence type="ECO:0000256" key="6">
    <source>
        <dbReference type="ARBA" id="ARBA00023242"/>
    </source>
</evidence>
<evidence type="ECO:0000259" key="11">
    <source>
        <dbReference type="SMART" id="SM00363"/>
    </source>
</evidence>
<sequence>MRTYHIQNREDYHKYNKICGDIRKLARKLALLQPNDPFRIKHEQLLLEKLYKMGVLATKSKISDLENKITVSALCRRRIGVVMCRLKMSETISDAVKFIEQGHVRVGPNVITDPAYLVTRNMEDYLTWVDSSKIKRNVLKYKNKIDDYDLA</sequence>
<evidence type="ECO:0000313" key="13">
    <source>
        <dbReference type="EMBL" id="GME73135.1"/>
    </source>
</evidence>
<dbReference type="GO" id="GO:0032040">
    <property type="term" value="C:small-subunit processome"/>
    <property type="evidence" value="ECO:0007669"/>
    <property type="project" value="TreeGrafter"/>
</dbReference>
<evidence type="ECO:0000256" key="5">
    <source>
        <dbReference type="ARBA" id="ARBA00022884"/>
    </source>
</evidence>
<keyword evidence="7" id="KW-0687">Ribonucleoprotein</keyword>
<evidence type="ECO:0000313" key="14">
    <source>
        <dbReference type="Proteomes" id="UP001165120"/>
    </source>
</evidence>
<dbReference type="EMBL" id="BSXN01001456">
    <property type="protein sequence ID" value="GME73135.1"/>
    <property type="molecule type" value="Genomic_DNA"/>
</dbReference>
<dbReference type="PROSITE" id="PS50889">
    <property type="entry name" value="S4"/>
    <property type="match status" value="1"/>
</dbReference>
<dbReference type="GO" id="GO:0034457">
    <property type="term" value="C:Mpp10 complex"/>
    <property type="evidence" value="ECO:0007669"/>
    <property type="project" value="TreeGrafter"/>
</dbReference>
<evidence type="ECO:0000256" key="4">
    <source>
        <dbReference type="ARBA" id="ARBA00022730"/>
    </source>
</evidence>
<dbReference type="SUPFAM" id="SSF55174">
    <property type="entry name" value="Alpha-L RNA-binding motif"/>
    <property type="match status" value="1"/>
</dbReference>
<name>A0A9W6T2C9_CANBO</name>
<evidence type="ECO:0000259" key="12">
    <source>
        <dbReference type="SMART" id="SM01390"/>
    </source>
</evidence>
<accession>A0A9W6T2C9</accession>
<proteinExistence type="inferred from homology"/>
<dbReference type="InterPro" id="IPR001912">
    <property type="entry name" value="Ribosomal_uS4_N"/>
</dbReference>
<dbReference type="AlphaFoldDB" id="A0A9W6T2C9"/>
<evidence type="ECO:0000256" key="1">
    <source>
        <dbReference type="ARBA" id="ARBA00004604"/>
    </source>
</evidence>
<keyword evidence="4" id="KW-0699">rRNA-binding</keyword>
<evidence type="ECO:0000256" key="9">
    <source>
        <dbReference type="ARBA" id="ARBA00072223"/>
    </source>
</evidence>
<reference evidence="13" key="1">
    <citation type="submission" date="2023-04" db="EMBL/GenBank/DDBJ databases">
        <title>Candida boidinii NBRC 10035.</title>
        <authorList>
            <person name="Ichikawa N."/>
            <person name="Sato H."/>
            <person name="Tonouchi N."/>
        </authorList>
    </citation>
    <scope>NUCLEOTIDE SEQUENCE</scope>
    <source>
        <strain evidence="13">NBRC 10035</strain>
    </source>
</reference>
<dbReference type="GO" id="GO:0030515">
    <property type="term" value="F:snoRNA binding"/>
    <property type="evidence" value="ECO:0007669"/>
    <property type="project" value="TreeGrafter"/>
</dbReference>
<keyword evidence="5 10" id="KW-0694">RNA-binding</keyword>
<protein>
    <recommendedName>
        <fullName evidence="8">U3 small nucleolar ribonucleoprotein protein IMP3</fullName>
    </recommendedName>
    <alternativeName>
        <fullName evidence="9">U3 small nucleolar ribonucleoprotein protein imp3</fullName>
    </alternativeName>
</protein>
<dbReference type="InterPro" id="IPR036986">
    <property type="entry name" value="S4_RNA-bd_sf"/>
</dbReference>
<comment type="caution">
    <text evidence="13">The sequence shown here is derived from an EMBL/GenBank/DDBJ whole genome shotgun (WGS) entry which is preliminary data.</text>
</comment>
<dbReference type="GO" id="GO:0006364">
    <property type="term" value="P:rRNA processing"/>
    <property type="evidence" value="ECO:0007669"/>
    <property type="project" value="TreeGrafter"/>
</dbReference>
<dbReference type="CDD" id="cd00165">
    <property type="entry name" value="S4"/>
    <property type="match status" value="1"/>
</dbReference>
<feature type="domain" description="Small ribosomal subunit protein uS4 N-terminal" evidence="12">
    <location>
        <begin position="1"/>
        <end position="76"/>
    </location>
</feature>
<dbReference type="SMART" id="SM00363">
    <property type="entry name" value="S4"/>
    <property type="match status" value="1"/>
</dbReference>
<dbReference type="GO" id="GO:0042274">
    <property type="term" value="P:ribosomal small subunit biogenesis"/>
    <property type="evidence" value="ECO:0007669"/>
    <property type="project" value="TreeGrafter"/>
</dbReference>
<dbReference type="SMART" id="SM01390">
    <property type="entry name" value="Ribosomal_S4"/>
    <property type="match status" value="1"/>
</dbReference>
<organism evidence="13 14">
    <name type="scientific">Candida boidinii</name>
    <name type="common">Yeast</name>
    <dbReference type="NCBI Taxonomy" id="5477"/>
    <lineage>
        <taxon>Eukaryota</taxon>
        <taxon>Fungi</taxon>
        <taxon>Dikarya</taxon>
        <taxon>Ascomycota</taxon>
        <taxon>Saccharomycotina</taxon>
        <taxon>Pichiomycetes</taxon>
        <taxon>Pichiales</taxon>
        <taxon>Pichiaceae</taxon>
        <taxon>Ogataea</taxon>
        <taxon>Ogataea/Candida clade</taxon>
    </lineage>
</organism>
<evidence type="ECO:0000256" key="8">
    <source>
        <dbReference type="ARBA" id="ARBA00069727"/>
    </source>
</evidence>
<dbReference type="Pfam" id="PF00163">
    <property type="entry name" value="Ribosomal_S4"/>
    <property type="match status" value="1"/>
</dbReference>
<keyword evidence="3" id="KW-0690">Ribosome biogenesis</keyword>
<dbReference type="Proteomes" id="UP001165120">
    <property type="component" value="Unassembled WGS sequence"/>
</dbReference>
<dbReference type="GO" id="GO:0019843">
    <property type="term" value="F:rRNA binding"/>
    <property type="evidence" value="ECO:0007669"/>
    <property type="project" value="UniProtKB-KW"/>
</dbReference>
<evidence type="ECO:0000256" key="7">
    <source>
        <dbReference type="ARBA" id="ARBA00023274"/>
    </source>
</evidence>
<feature type="domain" description="RNA-binding S4" evidence="11">
    <location>
        <begin position="77"/>
        <end position="144"/>
    </location>
</feature>
<dbReference type="InterPro" id="IPR022801">
    <property type="entry name" value="Ribosomal_uS4"/>
</dbReference>
<dbReference type="Gene3D" id="3.10.290.10">
    <property type="entry name" value="RNA-binding S4 domain"/>
    <property type="match status" value="1"/>
</dbReference>
<dbReference type="InterPro" id="IPR002942">
    <property type="entry name" value="S4_RNA-bd"/>
</dbReference>
<dbReference type="Pfam" id="PF01479">
    <property type="entry name" value="S4"/>
    <property type="match status" value="1"/>
</dbReference>
<dbReference type="PANTHER" id="PTHR11831:SF1">
    <property type="entry name" value="U3 SMALL NUCLEOLAR RIBONUCLEOPROTEIN PROTEIN IMP3"/>
    <property type="match status" value="1"/>
</dbReference>
<keyword evidence="6" id="KW-0539">Nucleus</keyword>
<evidence type="ECO:0000256" key="3">
    <source>
        <dbReference type="ARBA" id="ARBA00022517"/>
    </source>
</evidence>
<evidence type="ECO:0000256" key="10">
    <source>
        <dbReference type="PROSITE-ProRule" id="PRU00182"/>
    </source>
</evidence>
<comment type="similarity">
    <text evidence="2">Belongs to the universal ribosomal protein uS4 family.</text>
</comment>
<evidence type="ECO:0000256" key="2">
    <source>
        <dbReference type="ARBA" id="ARBA00007465"/>
    </source>
</evidence>
<dbReference type="PANTHER" id="PTHR11831">
    <property type="entry name" value="30S 40S RIBOSOMAL PROTEIN"/>
    <property type="match status" value="1"/>
</dbReference>
<gene>
    <name evidence="13" type="ORF">Cboi02_000391700</name>
</gene>
<keyword evidence="14" id="KW-1185">Reference proteome</keyword>
<dbReference type="FunFam" id="3.10.290.10:FF:000006">
    <property type="entry name" value="U3 small nucleolar ribonucleoprotein IMP3"/>
    <property type="match status" value="1"/>
</dbReference>
<comment type="subcellular location">
    <subcellularLocation>
        <location evidence="1">Nucleus</location>
        <location evidence="1">Nucleolus</location>
    </subcellularLocation>
</comment>